<evidence type="ECO:0000313" key="2">
    <source>
        <dbReference type="EMBL" id="KAJ8381187.1"/>
    </source>
</evidence>
<dbReference type="EMBL" id="JAINUF010000001">
    <property type="protein sequence ID" value="KAJ8381187.1"/>
    <property type="molecule type" value="Genomic_DNA"/>
</dbReference>
<sequence length="136" mass="14328">MGTHRSPHMGVTTLPIMISRGMHLDAVGSTTMVLPGDIGTLLGSLPHTSGRSSSTATAADDRVAGPSASSDESSQPQPISEIGSREEEEEEEEDEDDDDNDISGPQQPTEPSDDNTSSTNQGLEAEPVRQKTIGIR</sequence>
<feature type="compositionally biased region" description="Polar residues" evidence="1">
    <location>
        <begin position="67"/>
        <end position="78"/>
    </location>
</feature>
<protein>
    <submittedName>
        <fullName evidence="2">Uncharacterized protein</fullName>
    </submittedName>
</protein>
<name>A0A9Q1GBZ7_SYNKA</name>
<evidence type="ECO:0000313" key="3">
    <source>
        <dbReference type="Proteomes" id="UP001152622"/>
    </source>
</evidence>
<accession>A0A9Q1GBZ7</accession>
<keyword evidence="3" id="KW-1185">Reference proteome</keyword>
<organism evidence="2 3">
    <name type="scientific">Synaphobranchus kaupii</name>
    <name type="common">Kaup's arrowtooth eel</name>
    <dbReference type="NCBI Taxonomy" id="118154"/>
    <lineage>
        <taxon>Eukaryota</taxon>
        <taxon>Metazoa</taxon>
        <taxon>Chordata</taxon>
        <taxon>Craniata</taxon>
        <taxon>Vertebrata</taxon>
        <taxon>Euteleostomi</taxon>
        <taxon>Actinopterygii</taxon>
        <taxon>Neopterygii</taxon>
        <taxon>Teleostei</taxon>
        <taxon>Anguilliformes</taxon>
        <taxon>Synaphobranchidae</taxon>
        <taxon>Synaphobranchus</taxon>
    </lineage>
</organism>
<reference evidence="2" key="1">
    <citation type="journal article" date="2023" name="Science">
        <title>Genome structures resolve the early diversification of teleost fishes.</title>
        <authorList>
            <person name="Parey E."/>
            <person name="Louis A."/>
            <person name="Montfort J."/>
            <person name="Bouchez O."/>
            <person name="Roques C."/>
            <person name="Iampietro C."/>
            <person name="Lluch J."/>
            <person name="Castinel A."/>
            <person name="Donnadieu C."/>
            <person name="Desvignes T."/>
            <person name="Floi Bucao C."/>
            <person name="Jouanno E."/>
            <person name="Wen M."/>
            <person name="Mejri S."/>
            <person name="Dirks R."/>
            <person name="Jansen H."/>
            <person name="Henkel C."/>
            <person name="Chen W.J."/>
            <person name="Zahm M."/>
            <person name="Cabau C."/>
            <person name="Klopp C."/>
            <person name="Thompson A.W."/>
            <person name="Robinson-Rechavi M."/>
            <person name="Braasch I."/>
            <person name="Lecointre G."/>
            <person name="Bobe J."/>
            <person name="Postlethwait J.H."/>
            <person name="Berthelot C."/>
            <person name="Roest Crollius H."/>
            <person name="Guiguen Y."/>
        </authorList>
    </citation>
    <scope>NUCLEOTIDE SEQUENCE</scope>
    <source>
        <strain evidence="2">WJC10195</strain>
    </source>
</reference>
<dbReference type="AlphaFoldDB" id="A0A9Q1GBZ7"/>
<feature type="compositionally biased region" description="Low complexity" evidence="1">
    <location>
        <begin position="48"/>
        <end position="58"/>
    </location>
</feature>
<feature type="compositionally biased region" description="Polar residues" evidence="1">
    <location>
        <begin position="103"/>
        <end position="122"/>
    </location>
</feature>
<proteinExistence type="predicted"/>
<comment type="caution">
    <text evidence="2">The sequence shown here is derived from an EMBL/GenBank/DDBJ whole genome shotgun (WGS) entry which is preliminary data.</text>
</comment>
<evidence type="ECO:0000256" key="1">
    <source>
        <dbReference type="SAM" id="MobiDB-lite"/>
    </source>
</evidence>
<dbReference type="Proteomes" id="UP001152622">
    <property type="component" value="Chromosome 1"/>
</dbReference>
<gene>
    <name evidence="2" type="ORF">SKAU_G00019650</name>
</gene>
<feature type="region of interest" description="Disordered" evidence="1">
    <location>
        <begin position="34"/>
        <end position="136"/>
    </location>
</feature>
<feature type="compositionally biased region" description="Acidic residues" evidence="1">
    <location>
        <begin position="86"/>
        <end position="101"/>
    </location>
</feature>